<dbReference type="InterPro" id="IPR045087">
    <property type="entry name" value="Cu-oxidase_fam"/>
</dbReference>
<evidence type="ECO:0000313" key="4">
    <source>
        <dbReference type="EMBL" id="EPS65321.1"/>
    </source>
</evidence>
<dbReference type="Gene3D" id="2.60.40.420">
    <property type="entry name" value="Cupredoxins - blue copper proteins"/>
    <property type="match status" value="1"/>
</dbReference>
<reference evidence="4 5" key="1">
    <citation type="journal article" date="2013" name="BMC Genomics">
        <title>The miniature genome of a carnivorous plant Genlisea aurea contains a low number of genes and short non-coding sequences.</title>
        <authorList>
            <person name="Leushkin E.V."/>
            <person name="Sutormin R.A."/>
            <person name="Nabieva E.R."/>
            <person name="Penin A.A."/>
            <person name="Kondrashov A.S."/>
            <person name="Logacheva M.D."/>
        </authorList>
    </citation>
    <scope>NUCLEOTIDE SEQUENCE [LARGE SCALE GENOMIC DNA]</scope>
</reference>
<dbReference type="Pfam" id="PF07732">
    <property type="entry name" value="Cu-oxidase_3"/>
    <property type="match status" value="1"/>
</dbReference>
<name>S8CKU8_9LAMI</name>
<dbReference type="InterPro" id="IPR034273">
    <property type="entry name" value="CuRO_1_AAO-like"/>
</dbReference>
<dbReference type="InterPro" id="IPR008972">
    <property type="entry name" value="Cupredoxin"/>
</dbReference>
<gene>
    <name evidence="4" type="ORF">M569_09457</name>
</gene>
<evidence type="ECO:0000313" key="5">
    <source>
        <dbReference type="Proteomes" id="UP000015453"/>
    </source>
</evidence>
<dbReference type="SUPFAM" id="SSF49503">
    <property type="entry name" value="Cupredoxins"/>
    <property type="match status" value="1"/>
</dbReference>
<feature type="chain" id="PRO_5004549221" description="Plastocyanin-like domain-containing protein" evidence="2">
    <location>
        <begin position="18"/>
        <end position="201"/>
    </location>
</feature>
<dbReference type="InterPro" id="IPR011707">
    <property type="entry name" value="Cu-oxidase-like_N"/>
</dbReference>
<comment type="caution">
    <text evidence="4">The sequence shown here is derived from an EMBL/GenBank/DDBJ whole genome shotgun (WGS) entry which is preliminary data.</text>
</comment>
<protein>
    <recommendedName>
        <fullName evidence="3">Plastocyanin-like domain-containing protein</fullName>
    </recommendedName>
</protein>
<organism evidence="4 5">
    <name type="scientific">Genlisea aurea</name>
    <dbReference type="NCBI Taxonomy" id="192259"/>
    <lineage>
        <taxon>Eukaryota</taxon>
        <taxon>Viridiplantae</taxon>
        <taxon>Streptophyta</taxon>
        <taxon>Embryophyta</taxon>
        <taxon>Tracheophyta</taxon>
        <taxon>Spermatophyta</taxon>
        <taxon>Magnoliopsida</taxon>
        <taxon>eudicotyledons</taxon>
        <taxon>Gunneridae</taxon>
        <taxon>Pentapetalae</taxon>
        <taxon>asterids</taxon>
        <taxon>lamiids</taxon>
        <taxon>Lamiales</taxon>
        <taxon>Lentibulariaceae</taxon>
        <taxon>Genlisea</taxon>
    </lineage>
</organism>
<dbReference type="PANTHER" id="PTHR11709">
    <property type="entry name" value="MULTI-COPPER OXIDASE"/>
    <property type="match status" value="1"/>
</dbReference>
<dbReference type="PANTHER" id="PTHR11709:SF115">
    <property type="entry name" value="OS07G0119400 PROTEIN"/>
    <property type="match status" value="1"/>
</dbReference>
<feature type="non-terminal residue" evidence="4">
    <location>
        <position position="1"/>
    </location>
</feature>
<dbReference type="CDD" id="cd13846">
    <property type="entry name" value="CuRO_1_AAO_like_1"/>
    <property type="match status" value="1"/>
</dbReference>
<comment type="similarity">
    <text evidence="1">Belongs to the multicopper oxidase family.</text>
</comment>
<evidence type="ECO:0000256" key="2">
    <source>
        <dbReference type="SAM" id="SignalP"/>
    </source>
</evidence>
<dbReference type="GO" id="GO:0005507">
    <property type="term" value="F:copper ion binding"/>
    <property type="evidence" value="ECO:0007669"/>
    <property type="project" value="InterPro"/>
</dbReference>
<dbReference type="EMBL" id="AUSU01004311">
    <property type="protein sequence ID" value="EPS65321.1"/>
    <property type="molecule type" value="Genomic_DNA"/>
</dbReference>
<keyword evidence="2" id="KW-0732">Signal</keyword>
<keyword evidence="5" id="KW-1185">Reference proteome</keyword>
<accession>S8CKU8</accession>
<feature type="signal peptide" evidence="2">
    <location>
        <begin position="1"/>
        <end position="17"/>
    </location>
</feature>
<proteinExistence type="inferred from homology"/>
<evidence type="ECO:0000256" key="1">
    <source>
        <dbReference type="ARBA" id="ARBA00010609"/>
    </source>
</evidence>
<feature type="domain" description="Plastocyanin-like" evidence="3">
    <location>
        <begin position="28"/>
        <end position="141"/>
    </location>
</feature>
<dbReference type="OrthoDB" id="2121828at2759"/>
<sequence length="201" mass="22218">LLFVLCFVGICGLTVRAEDAYKYFTWTVTYGKAFPLGVPQQVILINGQFPGPTIDTVTNDNIVLNLINKLDQPFLITWNGIKQRKNSWQDGVLGTNCPIPPNSNYTYRIQMKDQIGSYTYFPSTLMHRAAGGFGAINIYARSVIPVPYSKPDGDFSLLVGDWYTAGDKGLQQILDSGKPLPFPDGLLINGKRALTYTAEQG</sequence>
<dbReference type="AlphaFoldDB" id="S8CKU8"/>
<dbReference type="GO" id="GO:0016491">
    <property type="term" value="F:oxidoreductase activity"/>
    <property type="evidence" value="ECO:0007669"/>
    <property type="project" value="TreeGrafter"/>
</dbReference>
<evidence type="ECO:0000259" key="3">
    <source>
        <dbReference type="Pfam" id="PF07732"/>
    </source>
</evidence>
<feature type="non-terminal residue" evidence="4">
    <location>
        <position position="201"/>
    </location>
</feature>
<dbReference type="Proteomes" id="UP000015453">
    <property type="component" value="Unassembled WGS sequence"/>
</dbReference>